<evidence type="ECO:0000313" key="3">
    <source>
        <dbReference type="Proteomes" id="UP000271426"/>
    </source>
</evidence>
<keyword evidence="1" id="KW-1133">Transmembrane helix</keyword>
<dbReference type="OrthoDB" id="4427298at2"/>
<dbReference type="EMBL" id="CP033898">
    <property type="protein sequence ID" value="AZA10055.1"/>
    <property type="molecule type" value="Genomic_DNA"/>
</dbReference>
<dbReference type="RefSeq" id="WP_123960924.1">
    <property type="nucleotide sequence ID" value="NZ_CP033898.1"/>
</dbReference>
<keyword evidence="1" id="KW-0472">Membrane</keyword>
<sequence length="184" mass="20762">MKRSTVAFGRIFTFLLAAVLIAISVWAIASHYDVREAEQVSEAASFDSWNQLYEQPWYNYLLFGLTVLFAVLGLWILIANLRLNRVGRVNVERKGKTRSAVALDQIADMTAEVLEQTPGVVQSKGTAIDNKRERIIRITTTVDPQASTDVIEAAHQQAEEDIRVALPNFDVRTEYRLHVQSVED</sequence>
<evidence type="ECO:0000313" key="2">
    <source>
        <dbReference type="EMBL" id="AZA10055.1"/>
    </source>
</evidence>
<keyword evidence="1" id="KW-0812">Transmembrane</keyword>
<keyword evidence="3" id="KW-1185">Reference proteome</keyword>
<protein>
    <recommendedName>
        <fullName evidence="4">Alkaline shock response membrane anchor protein AmaP</fullName>
    </recommendedName>
</protein>
<feature type="transmembrane region" description="Helical" evidence="1">
    <location>
        <begin position="7"/>
        <end position="29"/>
    </location>
</feature>
<dbReference type="AlphaFoldDB" id="A0A3G6IW97"/>
<organism evidence="2 3">
    <name type="scientific">Corynebacterium pseudopelargi</name>
    <dbReference type="NCBI Taxonomy" id="2080757"/>
    <lineage>
        <taxon>Bacteria</taxon>
        <taxon>Bacillati</taxon>
        <taxon>Actinomycetota</taxon>
        <taxon>Actinomycetes</taxon>
        <taxon>Mycobacteriales</taxon>
        <taxon>Corynebacteriaceae</taxon>
        <taxon>Corynebacterium</taxon>
    </lineage>
</organism>
<dbReference type="Proteomes" id="UP000271426">
    <property type="component" value="Chromosome"/>
</dbReference>
<name>A0A3G6IW97_9CORY</name>
<evidence type="ECO:0008006" key="4">
    <source>
        <dbReference type="Google" id="ProtNLM"/>
    </source>
</evidence>
<reference evidence="2 3" key="1">
    <citation type="submission" date="2018-11" db="EMBL/GenBank/DDBJ databases">
        <authorList>
            <person name="Kleinhagauer T."/>
            <person name="Glaeser S.P."/>
            <person name="Spergser J."/>
            <person name="Ruckert C."/>
            <person name="Kaempfer P."/>
            <person name="Busse H.-J."/>
        </authorList>
    </citation>
    <scope>NUCLEOTIDE SEQUENCE [LARGE SCALE GENOMIC DNA]</scope>
    <source>
        <strain evidence="2 3">812CH</strain>
    </source>
</reference>
<feature type="transmembrane region" description="Helical" evidence="1">
    <location>
        <begin position="57"/>
        <end position="78"/>
    </location>
</feature>
<accession>A0A3G6IW97</accession>
<dbReference type="KEGG" id="cpso:CPPEL_09760"/>
<proteinExistence type="predicted"/>
<evidence type="ECO:0000256" key="1">
    <source>
        <dbReference type="SAM" id="Phobius"/>
    </source>
</evidence>
<gene>
    <name evidence="2" type="ORF">CPPEL_09760</name>
</gene>